<keyword evidence="1" id="KW-0472">Membrane</keyword>
<proteinExistence type="predicted"/>
<keyword evidence="1" id="KW-0812">Transmembrane</keyword>
<accession>A0A8H5C5C6</accession>
<dbReference type="AlphaFoldDB" id="A0A8H5C5C6"/>
<dbReference type="EMBL" id="JAACJK010000063">
    <property type="protein sequence ID" value="KAF5335376.1"/>
    <property type="molecule type" value="Genomic_DNA"/>
</dbReference>
<evidence type="ECO:0000256" key="1">
    <source>
        <dbReference type="SAM" id="Phobius"/>
    </source>
</evidence>
<organism evidence="2 3">
    <name type="scientific">Ephemerocybe angulata</name>
    <dbReference type="NCBI Taxonomy" id="980116"/>
    <lineage>
        <taxon>Eukaryota</taxon>
        <taxon>Fungi</taxon>
        <taxon>Dikarya</taxon>
        <taxon>Basidiomycota</taxon>
        <taxon>Agaricomycotina</taxon>
        <taxon>Agaricomycetes</taxon>
        <taxon>Agaricomycetidae</taxon>
        <taxon>Agaricales</taxon>
        <taxon>Agaricineae</taxon>
        <taxon>Psathyrellaceae</taxon>
        <taxon>Ephemerocybe</taxon>
    </lineage>
</organism>
<keyword evidence="3" id="KW-1185">Reference proteome</keyword>
<comment type="caution">
    <text evidence="2">The sequence shown here is derived from an EMBL/GenBank/DDBJ whole genome shotgun (WGS) entry which is preliminary data.</text>
</comment>
<name>A0A8H5C5C6_9AGAR</name>
<evidence type="ECO:0000313" key="2">
    <source>
        <dbReference type="EMBL" id="KAF5335376.1"/>
    </source>
</evidence>
<dbReference type="Proteomes" id="UP000541558">
    <property type="component" value="Unassembled WGS sequence"/>
</dbReference>
<protein>
    <submittedName>
        <fullName evidence="2">Uncharacterized protein</fullName>
    </submittedName>
</protein>
<feature type="transmembrane region" description="Helical" evidence="1">
    <location>
        <begin position="15"/>
        <end position="33"/>
    </location>
</feature>
<gene>
    <name evidence="2" type="ORF">D9611_011784</name>
</gene>
<evidence type="ECO:0000313" key="3">
    <source>
        <dbReference type="Proteomes" id="UP000541558"/>
    </source>
</evidence>
<feature type="transmembrane region" description="Helical" evidence="1">
    <location>
        <begin position="45"/>
        <end position="68"/>
    </location>
</feature>
<keyword evidence="1" id="KW-1133">Transmembrane helix</keyword>
<dbReference type="OrthoDB" id="415460at2759"/>
<reference evidence="2 3" key="1">
    <citation type="journal article" date="2020" name="ISME J.">
        <title>Uncovering the hidden diversity of litter-decomposition mechanisms in mushroom-forming fungi.</title>
        <authorList>
            <person name="Floudas D."/>
            <person name="Bentzer J."/>
            <person name="Ahren D."/>
            <person name="Johansson T."/>
            <person name="Persson P."/>
            <person name="Tunlid A."/>
        </authorList>
    </citation>
    <scope>NUCLEOTIDE SEQUENCE [LARGE SCALE GENOMIC DNA]</scope>
    <source>
        <strain evidence="2 3">CBS 175.51</strain>
    </source>
</reference>
<sequence>MDTPADSNGDPTQCASILFAAYFLIITMRKVEYGESSTRSFPERLVALPILGFGPALSLGAGGGALVIT</sequence>